<keyword evidence="3" id="KW-0276">Fatty acid metabolism</keyword>
<evidence type="ECO:0000256" key="5">
    <source>
        <dbReference type="ARBA" id="ARBA00023235"/>
    </source>
</evidence>
<dbReference type="GO" id="GO:0016853">
    <property type="term" value="F:isomerase activity"/>
    <property type="evidence" value="ECO:0007669"/>
    <property type="project" value="UniProtKB-KW"/>
</dbReference>
<dbReference type="InterPro" id="IPR018376">
    <property type="entry name" value="Enoyl-CoA_hyd/isom_CS"/>
</dbReference>
<dbReference type="SUPFAM" id="SSF52096">
    <property type="entry name" value="ClpP/crotonase"/>
    <property type="match status" value="1"/>
</dbReference>
<dbReference type="Proteomes" id="UP000470384">
    <property type="component" value="Unassembled WGS sequence"/>
</dbReference>
<evidence type="ECO:0000256" key="7">
    <source>
        <dbReference type="SAM" id="MobiDB-lite"/>
    </source>
</evidence>
<reference evidence="8 9" key="1">
    <citation type="journal article" date="2016" name="Int. J. Syst. Evol. Microbiol.">
        <title>Pyruvatibacter mobilis gen. nov., sp. nov., a marine bacterium from the culture broth of Picochlorum sp. 122.</title>
        <authorList>
            <person name="Wang G."/>
            <person name="Tang M."/>
            <person name="Wu H."/>
            <person name="Dai S."/>
            <person name="Li T."/>
            <person name="Chen C."/>
            <person name="He H."/>
            <person name="Fan J."/>
            <person name="Xiang W."/>
            <person name="Li X."/>
        </authorList>
    </citation>
    <scope>NUCLEOTIDE SEQUENCE [LARGE SCALE GENOMIC DNA]</scope>
    <source>
        <strain evidence="8 9">GYP-11</strain>
    </source>
</reference>
<evidence type="ECO:0000256" key="2">
    <source>
        <dbReference type="ARBA" id="ARBA00005254"/>
    </source>
</evidence>
<dbReference type="UniPathway" id="UPA00659"/>
<accession>A0A845QB02</accession>
<comment type="pathway">
    <text evidence="1">Lipid metabolism; fatty acid beta-oxidation.</text>
</comment>
<comment type="caution">
    <text evidence="8">The sequence shown here is derived from an EMBL/GenBank/DDBJ whole genome shotgun (WGS) entry which is preliminary data.</text>
</comment>
<feature type="region of interest" description="Disordered" evidence="7">
    <location>
        <begin position="73"/>
        <end position="92"/>
    </location>
</feature>
<dbReference type="PANTHER" id="PTHR43149:SF1">
    <property type="entry name" value="DELTA(3,5)-DELTA(2,4)-DIENOYL-COA ISOMERASE, MITOCHONDRIAL"/>
    <property type="match status" value="1"/>
</dbReference>
<dbReference type="AlphaFoldDB" id="A0A845QB02"/>
<dbReference type="GeneID" id="300655057"/>
<comment type="similarity">
    <text evidence="2 6">Belongs to the enoyl-CoA hydratase/isomerase family.</text>
</comment>
<dbReference type="InterPro" id="IPR045002">
    <property type="entry name" value="Ech1-like"/>
</dbReference>
<feature type="compositionally biased region" description="Low complexity" evidence="7">
    <location>
        <begin position="73"/>
        <end position="83"/>
    </location>
</feature>
<proteinExistence type="inferred from homology"/>
<dbReference type="InterPro" id="IPR029045">
    <property type="entry name" value="ClpP/crotonase-like_dom_sf"/>
</dbReference>
<evidence type="ECO:0000256" key="3">
    <source>
        <dbReference type="ARBA" id="ARBA00022832"/>
    </source>
</evidence>
<keyword evidence="5" id="KW-0413">Isomerase</keyword>
<keyword evidence="9" id="KW-1185">Reference proteome</keyword>
<dbReference type="GO" id="GO:0006635">
    <property type="term" value="P:fatty acid beta-oxidation"/>
    <property type="evidence" value="ECO:0007669"/>
    <property type="project" value="UniProtKB-UniPathway"/>
</dbReference>
<dbReference type="Pfam" id="PF00378">
    <property type="entry name" value="ECH_1"/>
    <property type="match status" value="1"/>
</dbReference>
<dbReference type="PANTHER" id="PTHR43149">
    <property type="entry name" value="ENOYL-COA HYDRATASE"/>
    <property type="match status" value="1"/>
</dbReference>
<dbReference type="PROSITE" id="PS00166">
    <property type="entry name" value="ENOYL_COA_HYDRATASE"/>
    <property type="match status" value="1"/>
</dbReference>
<dbReference type="CDD" id="cd06558">
    <property type="entry name" value="crotonase-like"/>
    <property type="match status" value="1"/>
</dbReference>
<sequence>MSDRISVSIDKGVADVRLTRSDKMNALDDAMFTALIETGDALAANPDVRCVVISGEGRAFCAGLDMGNFGKMASGSSEGSSPAEGGGRLEKRTHGVSNRAQYAVRVWREMPVPVIAAVHGVAFGGGFQLILGADMRYVAPDTQLSIMEIRWGLVPDMAGTQIMRHLAREDIVRELTYTGRRFSGEEAYEYGFATRVEADPLAAALETAREIASKSPSAIEASKRLLNAAVYAGEEEGLVLESVEQDVLISSPNQIEAVMSQMEKRDANYAPARSGPVRKAG</sequence>
<dbReference type="EMBL" id="WXYQ01000005">
    <property type="protein sequence ID" value="NBG95478.1"/>
    <property type="molecule type" value="Genomic_DNA"/>
</dbReference>
<gene>
    <name evidence="8" type="ORF">GTQ45_07000</name>
</gene>
<evidence type="ECO:0000256" key="4">
    <source>
        <dbReference type="ARBA" id="ARBA00023098"/>
    </source>
</evidence>
<name>A0A845QB02_9HYPH</name>
<evidence type="ECO:0000313" key="9">
    <source>
        <dbReference type="Proteomes" id="UP000470384"/>
    </source>
</evidence>
<dbReference type="InterPro" id="IPR014748">
    <property type="entry name" value="Enoyl-CoA_hydra_C"/>
</dbReference>
<keyword evidence="4" id="KW-0443">Lipid metabolism</keyword>
<dbReference type="Gene3D" id="1.10.12.10">
    <property type="entry name" value="Lyase 2-enoyl-coa Hydratase, Chain A, domain 2"/>
    <property type="match status" value="1"/>
</dbReference>
<dbReference type="OrthoDB" id="9781757at2"/>
<evidence type="ECO:0000256" key="6">
    <source>
        <dbReference type="RuleBase" id="RU003707"/>
    </source>
</evidence>
<evidence type="ECO:0000256" key="1">
    <source>
        <dbReference type="ARBA" id="ARBA00005005"/>
    </source>
</evidence>
<organism evidence="8 9">
    <name type="scientific">Pyruvatibacter mobilis</name>
    <dbReference type="NCBI Taxonomy" id="1712261"/>
    <lineage>
        <taxon>Bacteria</taxon>
        <taxon>Pseudomonadati</taxon>
        <taxon>Pseudomonadota</taxon>
        <taxon>Alphaproteobacteria</taxon>
        <taxon>Hyphomicrobiales</taxon>
        <taxon>Parvibaculaceae</taxon>
        <taxon>Pyruvatibacter</taxon>
    </lineage>
</organism>
<dbReference type="Gene3D" id="3.90.226.10">
    <property type="entry name" value="2-enoyl-CoA Hydratase, Chain A, domain 1"/>
    <property type="match status" value="1"/>
</dbReference>
<protein>
    <submittedName>
        <fullName evidence="8">Crotonase/enoyl-CoA hydratase family protein</fullName>
    </submittedName>
</protein>
<evidence type="ECO:0000313" key="8">
    <source>
        <dbReference type="EMBL" id="NBG95478.1"/>
    </source>
</evidence>
<dbReference type="RefSeq" id="WP_027839179.1">
    <property type="nucleotide sequence ID" value="NZ_BMHN01000001.1"/>
</dbReference>
<dbReference type="NCBIfam" id="NF005699">
    <property type="entry name" value="PRK07509.1"/>
    <property type="match status" value="1"/>
</dbReference>
<dbReference type="InterPro" id="IPR001753">
    <property type="entry name" value="Enoyl-CoA_hydra/iso"/>
</dbReference>